<reference evidence="1 2" key="1">
    <citation type="submission" date="2020-01" db="EMBL/GenBank/DDBJ databases">
        <title>Genome sequence of Desulfovibrio aerotolerans DSM 16695(T).</title>
        <authorList>
            <person name="Karnachuk O."/>
            <person name="Avakyan M."/>
            <person name="Mardanov A."/>
            <person name="Kadnikov V."/>
            <person name="Ravin N."/>
        </authorList>
    </citation>
    <scope>NUCLEOTIDE SEQUENCE [LARGE SCALE GENOMIC DNA]</scope>
    <source>
        <strain evidence="1 2">DSM 16695</strain>
    </source>
</reference>
<keyword evidence="2" id="KW-1185">Reference proteome</keyword>
<organism evidence="1 2">
    <name type="scientific">Solidesulfovibrio aerotolerans</name>
    <dbReference type="NCBI Taxonomy" id="295255"/>
    <lineage>
        <taxon>Bacteria</taxon>
        <taxon>Pseudomonadati</taxon>
        <taxon>Thermodesulfobacteriota</taxon>
        <taxon>Desulfovibrionia</taxon>
        <taxon>Desulfovibrionales</taxon>
        <taxon>Desulfovibrionaceae</taxon>
        <taxon>Solidesulfovibrio</taxon>
    </lineage>
</organism>
<comment type="caution">
    <text evidence="1">The sequence shown here is derived from an EMBL/GenBank/DDBJ whole genome shotgun (WGS) entry which is preliminary data.</text>
</comment>
<dbReference type="Proteomes" id="UP000482487">
    <property type="component" value="Unassembled WGS sequence"/>
</dbReference>
<evidence type="ECO:0000313" key="2">
    <source>
        <dbReference type="Proteomes" id="UP000482487"/>
    </source>
</evidence>
<sequence length="89" mass="10363">MRKGSKKKTCECCGDPFMAQADKLWSTIDKKCYIRFYLPFKDTHSVKDLSGHWNEVRAYVVNLEKEKAKPTINYGNIYGSSSRDDDCWD</sequence>
<proteinExistence type="predicted"/>
<dbReference type="AlphaFoldDB" id="A0A7C9MPZ3"/>
<dbReference type="EMBL" id="WVUD01000024">
    <property type="protein sequence ID" value="MYL84052.1"/>
    <property type="molecule type" value="Genomic_DNA"/>
</dbReference>
<evidence type="ECO:0000313" key="1">
    <source>
        <dbReference type="EMBL" id="MYL84052.1"/>
    </source>
</evidence>
<name>A0A7C9MPZ3_9BACT</name>
<dbReference type="RefSeq" id="WP_160961717.1">
    <property type="nucleotide sequence ID" value="NZ_WVUD01000024.1"/>
</dbReference>
<protein>
    <submittedName>
        <fullName evidence="1">Uncharacterized protein</fullName>
    </submittedName>
</protein>
<accession>A0A7C9MPZ3</accession>
<gene>
    <name evidence="1" type="ORF">GTA51_13030</name>
</gene>